<reference evidence="6" key="1">
    <citation type="journal article" date="2020" name="Stud. Mycol.">
        <title>101 Dothideomycetes genomes: a test case for predicting lifestyles and emergence of pathogens.</title>
        <authorList>
            <person name="Haridas S."/>
            <person name="Albert R."/>
            <person name="Binder M."/>
            <person name="Bloem J."/>
            <person name="Labutti K."/>
            <person name="Salamov A."/>
            <person name="Andreopoulos B."/>
            <person name="Baker S."/>
            <person name="Barry K."/>
            <person name="Bills G."/>
            <person name="Bluhm B."/>
            <person name="Cannon C."/>
            <person name="Castanera R."/>
            <person name="Culley D."/>
            <person name="Daum C."/>
            <person name="Ezra D."/>
            <person name="Gonzalez J."/>
            <person name="Henrissat B."/>
            <person name="Kuo A."/>
            <person name="Liang C."/>
            <person name="Lipzen A."/>
            <person name="Lutzoni F."/>
            <person name="Magnuson J."/>
            <person name="Mondo S."/>
            <person name="Nolan M."/>
            <person name="Ohm R."/>
            <person name="Pangilinan J."/>
            <person name="Park H.-J."/>
            <person name="Ramirez L."/>
            <person name="Alfaro M."/>
            <person name="Sun H."/>
            <person name="Tritt A."/>
            <person name="Yoshinaga Y."/>
            <person name="Zwiers L.-H."/>
            <person name="Turgeon B."/>
            <person name="Goodwin S."/>
            <person name="Spatafora J."/>
            <person name="Crous P."/>
            <person name="Grigoriev I."/>
        </authorList>
    </citation>
    <scope>NUCLEOTIDE SEQUENCE</scope>
    <source>
        <strain evidence="6">CBS 121167</strain>
    </source>
</reference>
<accession>A0A6A6BQJ4</accession>
<dbReference type="GO" id="GO:0005730">
    <property type="term" value="C:nucleolus"/>
    <property type="evidence" value="ECO:0007669"/>
    <property type="project" value="TreeGrafter"/>
</dbReference>
<dbReference type="RefSeq" id="XP_033401287.1">
    <property type="nucleotide sequence ID" value="XM_033544710.1"/>
</dbReference>
<evidence type="ECO:0000256" key="3">
    <source>
        <dbReference type="ARBA" id="ARBA00024893"/>
    </source>
</evidence>
<feature type="compositionally biased region" description="Basic and acidic residues" evidence="4">
    <location>
        <begin position="651"/>
        <end position="671"/>
    </location>
</feature>
<evidence type="ECO:0000256" key="1">
    <source>
        <dbReference type="ARBA" id="ARBA00022737"/>
    </source>
</evidence>
<feature type="compositionally biased region" description="Acidic residues" evidence="4">
    <location>
        <begin position="67"/>
        <end position="82"/>
    </location>
</feature>
<dbReference type="AlphaFoldDB" id="A0A6A6BQJ4"/>
<feature type="compositionally biased region" description="Low complexity" evidence="4">
    <location>
        <begin position="688"/>
        <end position="699"/>
    </location>
</feature>
<dbReference type="PANTHER" id="PTHR13389">
    <property type="entry name" value="PUMILIO HOMOLOG 3"/>
    <property type="match status" value="1"/>
</dbReference>
<feature type="region of interest" description="Disordered" evidence="4">
    <location>
        <begin position="1"/>
        <end position="136"/>
    </location>
</feature>
<dbReference type="Pfam" id="PF08144">
    <property type="entry name" value="CPL"/>
    <property type="match status" value="1"/>
</dbReference>
<comment type="function">
    <text evidence="3">RNA-binding nucleolar protein required for pre-rRNA processing. Involved in production of 18S rRNA and assembly of small ribosomal subunit.</text>
</comment>
<evidence type="ECO:0000256" key="2">
    <source>
        <dbReference type="ARBA" id="ARBA00022884"/>
    </source>
</evidence>
<evidence type="ECO:0000313" key="6">
    <source>
        <dbReference type="EMBL" id="KAF2145575.1"/>
    </source>
</evidence>
<dbReference type="InterPro" id="IPR016024">
    <property type="entry name" value="ARM-type_fold"/>
</dbReference>
<protein>
    <recommendedName>
        <fullName evidence="5">PUM-HD domain-containing protein</fullName>
    </recommendedName>
</protein>
<keyword evidence="7" id="KW-1185">Reference proteome</keyword>
<dbReference type="InterPro" id="IPR012959">
    <property type="entry name" value="CPL_dom"/>
</dbReference>
<feature type="compositionally biased region" description="Basic and acidic residues" evidence="4">
    <location>
        <begin position="109"/>
        <end position="136"/>
    </location>
</feature>
<dbReference type="SUPFAM" id="SSF48371">
    <property type="entry name" value="ARM repeat"/>
    <property type="match status" value="1"/>
</dbReference>
<dbReference type="InterPro" id="IPR011989">
    <property type="entry name" value="ARM-like"/>
</dbReference>
<dbReference type="Gene3D" id="1.25.10.10">
    <property type="entry name" value="Leucine-rich Repeat Variant"/>
    <property type="match status" value="1"/>
</dbReference>
<dbReference type="OrthoDB" id="497380at2759"/>
<gene>
    <name evidence="6" type="ORF">K452DRAFT_324524</name>
</gene>
<dbReference type="InterPro" id="IPR033133">
    <property type="entry name" value="PUM-HD"/>
</dbReference>
<proteinExistence type="predicted"/>
<dbReference type="GeneID" id="54302206"/>
<dbReference type="Proteomes" id="UP000799438">
    <property type="component" value="Unassembled WGS sequence"/>
</dbReference>
<organism evidence="6 7">
    <name type="scientific">Aplosporella prunicola CBS 121167</name>
    <dbReference type="NCBI Taxonomy" id="1176127"/>
    <lineage>
        <taxon>Eukaryota</taxon>
        <taxon>Fungi</taxon>
        <taxon>Dikarya</taxon>
        <taxon>Ascomycota</taxon>
        <taxon>Pezizomycotina</taxon>
        <taxon>Dothideomycetes</taxon>
        <taxon>Dothideomycetes incertae sedis</taxon>
        <taxon>Botryosphaeriales</taxon>
        <taxon>Aplosporellaceae</taxon>
        <taxon>Aplosporella</taxon>
    </lineage>
</organism>
<evidence type="ECO:0000313" key="7">
    <source>
        <dbReference type="Proteomes" id="UP000799438"/>
    </source>
</evidence>
<keyword evidence="2" id="KW-0694">RNA-binding</keyword>
<name>A0A6A6BQJ4_9PEZI</name>
<dbReference type="SMART" id="SM00025">
    <property type="entry name" value="Pumilio"/>
    <property type="match status" value="5"/>
</dbReference>
<feature type="region of interest" description="Disordered" evidence="4">
    <location>
        <begin position="651"/>
        <end position="699"/>
    </location>
</feature>
<dbReference type="PROSITE" id="PS50303">
    <property type="entry name" value="PUM_HD"/>
    <property type="match status" value="1"/>
</dbReference>
<dbReference type="PANTHER" id="PTHR13389:SF0">
    <property type="entry name" value="PUMILIO HOMOLOG 3"/>
    <property type="match status" value="1"/>
</dbReference>
<feature type="compositionally biased region" description="Basic and acidic residues" evidence="4">
    <location>
        <begin position="7"/>
        <end position="18"/>
    </location>
</feature>
<dbReference type="EMBL" id="ML995477">
    <property type="protein sequence ID" value="KAF2145575.1"/>
    <property type="molecule type" value="Genomic_DNA"/>
</dbReference>
<evidence type="ECO:0000256" key="4">
    <source>
        <dbReference type="SAM" id="MobiDB-lite"/>
    </source>
</evidence>
<dbReference type="GO" id="GO:0003729">
    <property type="term" value="F:mRNA binding"/>
    <property type="evidence" value="ECO:0007669"/>
    <property type="project" value="TreeGrafter"/>
</dbReference>
<sequence>MAGVKRKSAELAKVAGDKKSKKSKSVSEPKSVKAAKKSKKEPEDIVESDTTESEHGFYGYSAKNGDEQDGDVNMESEDEEEGGVSTGIVNEERKKLVLGADGAGNSSSRESHQKQKQLAKDRKAAKPHADDIQRSKKIWERLRRKSHVPKEERDALTKELFEIITGRVKDFVFKHDSVRVIQCALKYSNPAQRKMIAKELKGEFKGLAESRYAKFLVGKILVEGDQETRDMVIAEFYGHVRRMINHPEASWILDDIYRGMATPKQKAMLLREWYGPEFAIFKLAKGEEPTATLSEIFEKTPEKRKPIMEYLHHMINQLIQKKLTGFTMLHDAMLQYFLNTKPGSDEATEFLELLKGDEEGDLLKNLAFTRNGARVACLALAYGTAKDRKNILKVYKKNIEIMAHDNWAHQVLLTALDVVDDTVLTAKSIFPELLATDSGMETQQEKLLELANSKIGRITVLYPIVGRAKWLFPTNDDLAVLDEVHEIRKTTSKKDAEARRKEVVKAYSGALLSIIAADPLALAESSFGCQFITEALLGTEGDKTAAVDAVAAIAGGDPKDPQHLQHSSFATRMFKTLISGGHFDAKTKQVVPVEPPLGFGNKIYAHVREWLVDWATGESSFVVVALAEAQGGFAKSDEVLKKLRKAKKELERAARGEGQPVKKKDVEEGKSEGAAASKKAKGKKDKSPAAAAAAAAEPKGNAGARILLGML</sequence>
<evidence type="ECO:0000259" key="5">
    <source>
        <dbReference type="PROSITE" id="PS50303"/>
    </source>
</evidence>
<dbReference type="GO" id="GO:0006417">
    <property type="term" value="P:regulation of translation"/>
    <property type="evidence" value="ECO:0007669"/>
    <property type="project" value="TreeGrafter"/>
</dbReference>
<dbReference type="InterPro" id="IPR001313">
    <property type="entry name" value="Pumilio_RNA-bd_rpt"/>
</dbReference>
<keyword evidence="1" id="KW-0677">Repeat</keyword>
<feature type="domain" description="PUM-HD" evidence="5">
    <location>
        <begin position="134"/>
        <end position="511"/>
    </location>
</feature>
<dbReference type="InterPro" id="IPR040059">
    <property type="entry name" value="PUM3"/>
</dbReference>